<dbReference type="SUPFAM" id="SSF55326">
    <property type="entry name" value="PurM N-terminal domain-like"/>
    <property type="match status" value="1"/>
</dbReference>
<evidence type="ECO:0000256" key="6">
    <source>
        <dbReference type="ARBA" id="ARBA00022741"/>
    </source>
</evidence>
<dbReference type="CDD" id="cd02196">
    <property type="entry name" value="PurM"/>
    <property type="match status" value="1"/>
</dbReference>
<reference evidence="13 14" key="1">
    <citation type="submission" date="2018-01" db="EMBL/GenBank/DDBJ databases">
        <title>Complete genome sequence of Bacteriovorax stolpii DSM12778.</title>
        <authorList>
            <person name="Tang B."/>
            <person name="Chang J."/>
        </authorList>
    </citation>
    <scope>NUCLEOTIDE SEQUENCE [LARGE SCALE GENOMIC DNA]</scope>
    <source>
        <strain evidence="13 14">DSM 12778</strain>
    </source>
</reference>
<dbReference type="FunFam" id="3.30.1330.10:FF:000001">
    <property type="entry name" value="Phosphoribosylformylglycinamidine cyclo-ligase"/>
    <property type="match status" value="1"/>
</dbReference>
<dbReference type="InterPro" id="IPR016188">
    <property type="entry name" value="PurM-like_N"/>
</dbReference>
<dbReference type="GO" id="GO:0046084">
    <property type="term" value="P:adenine biosynthetic process"/>
    <property type="evidence" value="ECO:0007669"/>
    <property type="project" value="TreeGrafter"/>
</dbReference>
<comment type="pathway">
    <text evidence="1 12">Purine metabolism; IMP biosynthesis via de novo pathway; 5-amino-1-(5-phospho-D-ribosyl)imidazole from N(2)-formyl-N(1)-(5-phospho-D-ribosyl)glycinamide: step 2/2.</text>
</comment>
<gene>
    <name evidence="12" type="primary">purM</name>
    <name evidence="13" type="ORF">C0V70_06885</name>
</gene>
<organism evidence="13 14">
    <name type="scientific">Bacteriovorax stolpii</name>
    <name type="common">Bdellovibrio stolpii</name>
    <dbReference type="NCBI Taxonomy" id="960"/>
    <lineage>
        <taxon>Bacteria</taxon>
        <taxon>Pseudomonadati</taxon>
        <taxon>Bdellovibrionota</taxon>
        <taxon>Bacteriovoracia</taxon>
        <taxon>Bacteriovoracales</taxon>
        <taxon>Bacteriovoracaceae</taxon>
        <taxon>Bacteriovorax</taxon>
    </lineage>
</organism>
<dbReference type="GO" id="GO:0006189">
    <property type="term" value="P:'de novo' IMP biosynthetic process"/>
    <property type="evidence" value="ECO:0007669"/>
    <property type="project" value="UniProtKB-UniRule"/>
</dbReference>
<dbReference type="NCBIfam" id="TIGR00878">
    <property type="entry name" value="purM"/>
    <property type="match status" value="1"/>
</dbReference>
<comment type="catalytic activity">
    <reaction evidence="11 12">
        <text>2-formamido-N(1)-(5-O-phospho-beta-D-ribosyl)acetamidine + ATP = 5-amino-1-(5-phospho-beta-D-ribosyl)imidazole + ADP + phosphate + H(+)</text>
        <dbReference type="Rhea" id="RHEA:23032"/>
        <dbReference type="ChEBI" id="CHEBI:15378"/>
        <dbReference type="ChEBI" id="CHEBI:30616"/>
        <dbReference type="ChEBI" id="CHEBI:43474"/>
        <dbReference type="ChEBI" id="CHEBI:137981"/>
        <dbReference type="ChEBI" id="CHEBI:147287"/>
        <dbReference type="ChEBI" id="CHEBI:456216"/>
        <dbReference type="EC" id="6.3.3.1"/>
    </reaction>
</comment>
<dbReference type="InterPro" id="IPR036676">
    <property type="entry name" value="PurM-like_C_sf"/>
</dbReference>
<evidence type="ECO:0000256" key="3">
    <source>
        <dbReference type="ARBA" id="ARBA00013047"/>
    </source>
</evidence>
<dbReference type="EMBL" id="CP025704">
    <property type="protein sequence ID" value="AUN97838.1"/>
    <property type="molecule type" value="Genomic_DNA"/>
</dbReference>
<protein>
    <recommendedName>
        <fullName evidence="4 12">Phosphoribosylformylglycinamidine cyclo-ligase</fullName>
        <ecNumber evidence="3 12">6.3.3.1</ecNumber>
    </recommendedName>
    <alternativeName>
        <fullName evidence="9 12">AIR synthase</fullName>
    </alternativeName>
    <alternativeName>
        <fullName evidence="10 12">AIRS</fullName>
    </alternativeName>
    <alternativeName>
        <fullName evidence="8 12">Phosphoribosyl-aminoimidazole synthetase</fullName>
    </alternativeName>
</protein>
<dbReference type="InterPro" id="IPR010918">
    <property type="entry name" value="PurM-like_C_dom"/>
</dbReference>
<keyword evidence="7 12" id="KW-0067">ATP-binding</keyword>
<dbReference type="GO" id="GO:0005829">
    <property type="term" value="C:cytosol"/>
    <property type="evidence" value="ECO:0007669"/>
    <property type="project" value="TreeGrafter"/>
</dbReference>
<dbReference type="Gene3D" id="3.90.650.10">
    <property type="entry name" value="PurM-like C-terminal domain"/>
    <property type="match status" value="1"/>
</dbReference>
<dbReference type="UniPathway" id="UPA00074">
    <property type="reaction ID" value="UER00129"/>
</dbReference>
<evidence type="ECO:0000256" key="10">
    <source>
        <dbReference type="ARBA" id="ARBA00033093"/>
    </source>
</evidence>
<keyword evidence="5 12" id="KW-0436">Ligase</keyword>
<accession>A0A2K9NQQ3</accession>
<evidence type="ECO:0000256" key="2">
    <source>
        <dbReference type="ARBA" id="ARBA00010280"/>
    </source>
</evidence>
<keyword evidence="14" id="KW-1185">Reference proteome</keyword>
<dbReference type="Pfam" id="PF00586">
    <property type="entry name" value="AIRS"/>
    <property type="match status" value="1"/>
</dbReference>
<keyword evidence="12" id="KW-0963">Cytoplasm</keyword>
<dbReference type="AlphaFoldDB" id="A0A2K9NQQ3"/>
<evidence type="ECO:0000256" key="11">
    <source>
        <dbReference type="ARBA" id="ARBA00049057"/>
    </source>
</evidence>
<dbReference type="PANTHER" id="PTHR10520:SF12">
    <property type="entry name" value="TRIFUNCTIONAL PURINE BIOSYNTHETIC PROTEIN ADENOSINE-3"/>
    <property type="match status" value="1"/>
</dbReference>
<evidence type="ECO:0000256" key="5">
    <source>
        <dbReference type="ARBA" id="ARBA00022598"/>
    </source>
</evidence>
<comment type="similarity">
    <text evidence="2 12">Belongs to the AIR synthase family.</text>
</comment>
<evidence type="ECO:0000256" key="4">
    <source>
        <dbReference type="ARBA" id="ARBA00020367"/>
    </source>
</evidence>
<evidence type="ECO:0000256" key="7">
    <source>
        <dbReference type="ARBA" id="ARBA00022840"/>
    </source>
</evidence>
<dbReference type="EC" id="6.3.3.1" evidence="3 12"/>
<keyword evidence="6 12" id="KW-0547">Nucleotide-binding</keyword>
<dbReference type="GO" id="GO:0005524">
    <property type="term" value="F:ATP binding"/>
    <property type="evidence" value="ECO:0007669"/>
    <property type="project" value="UniProtKB-KW"/>
</dbReference>
<keyword evidence="12" id="KW-0658">Purine biosynthesis</keyword>
<proteinExistence type="inferred from homology"/>
<evidence type="ECO:0000313" key="13">
    <source>
        <dbReference type="EMBL" id="AUN97838.1"/>
    </source>
</evidence>
<evidence type="ECO:0000256" key="1">
    <source>
        <dbReference type="ARBA" id="ARBA00004686"/>
    </source>
</evidence>
<dbReference type="InterPro" id="IPR036921">
    <property type="entry name" value="PurM-like_N_sf"/>
</dbReference>
<evidence type="ECO:0000256" key="12">
    <source>
        <dbReference type="HAMAP-Rule" id="MF_00741"/>
    </source>
</evidence>
<dbReference type="GO" id="GO:0004637">
    <property type="term" value="F:phosphoribosylamine-glycine ligase activity"/>
    <property type="evidence" value="ECO:0007669"/>
    <property type="project" value="TreeGrafter"/>
</dbReference>
<evidence type="ECO:0000256" key="8">
    <source>
        <dbReference type="ARBA" id="ARBA00031908"/>
    </source>
</evidence>
<dbReference type="OrthoDB" id="5289275at2"/>
<sequence length="333" mass="36171">MNYKDSGVDIEKGDLFVERISKMVKSTYNQQVKSGIGGFCALYAMDEERFLASSTDGVGTKIKLAVELGVHDTIGIDLVAMCVNDLICSGARPMFFLDYFASSKLDLKVSEAVIKGIVDGCLQSQMALIGGETAEMPGMYQEGDYDLAGFSVGEVMKSSLVDGSRIQNGDTLIGIASSGFHSNGFSLVRKILEKNNCNPDLKRACLTPTKIYVKTIMSLLKTHFTHVKGIANITGSGFLNIPRMNENFDYHVTEAPELPLFMKEVCDLSGLSTKELHKTFNMGVGMVVATDAPDTVIAELEKLGERAFFLGHITKGKGEYHFNPKGSTTGHNS</sequence>
<evidence type="ECO:0000256" key="9">
    <source>
        <dbReference type="ARBA" id="ARBA00032931"/>
    </source>
</evidence>
<dbReference type="Pfam" id="PF02769">
    <property type="entry name" value="AIRS_C"/>
    <property type="match status" value="1"/>
</dbReference>
<dbReference type="PANTHER" id="PTHR10520">
    <property type="entry name" value="TRIFUNCTIONAL PURINE BIOSYNTHETIC PROTEIN ADENOSINE-3-RELATED"/>
    <property type="match status" value="1"/>
</dbReference>
<dbReference type="HAMAP" id="MF_00741">
    <property type="entry name" value="AIRS"/>
    <property type="match status" value="1"/>
</dbReference>
<name>A0A2K9NQQ3_BACTC</name>
<dbReference type="GO" id="GO:0004641">
    <property type="term" value="F:phosphoribosylformylglycinamidine cyclo-ligase activity"/>
    <property type="evidence" value="ECO:0007669"/>
    <property type="project" value="UniProtKB-UniRule"/>
</dbReference>
<dbReference type="RefSeq" id="WP_102243131.1">
    <property type="nucleotide sequence ID" value="NZ_CP025704.1"/>
</dbReference>
<dbReference type="SUPFAM" id="SSF56042">
    <property type="entry name" value="PurM C-terminal domain-like"/>
    <property type="match status" value="1"/>
</dbReference>
<dbReference type="InterPro" id="IPR004733">
    <property type="entry name" value="PurM_cligase"/>
</dbReference>
<dbReference type="Proteomes" id="UP000235584">
    <property type="component" value="Chromosome"/>
</dbReference>
<evidence type="ECO:0000313" key="14">
    <source>
        <dbReference type="Proteomes" id="UP000235584"/>
    </source>
</evidence>
<dbReference type="Gene3D" id="3.30.1330.10">
    <property type="entry name" value="PurM-like, N-terminal domain"/>
    <property type="match status" value="1"/>
</dbReference>
<dbReference type="KEGG" id="bsto:C0V70_06885"/>
<comment type="subcellular location">
    <subcellularLocation>
        <location evidence="12">Cytoplasm</location>
    </subcellularLocation>
</comment>